<evidence type="ECO:0000256" key="2">
    <source>
        <dbReference type="ARBA" id="ARBA00009678"/>
    </source>
</evidence>
<feature type="non-terminal residue" evidence="7">
    <location>
        <position position="1"/>
    </location>
</feature>
<dbReference type="Proteomes" id="UP000515146">
    <property type="component" value="Unplaced"/>
</dbReference>
<dbReference type="InterPro" id="IPR046985">
    <property type="entry name" value="IP5"/>
</dbReference>
<evidence type="ECO:0000259" key="5">
    <source>
        <dbReference type="PROSITE" id="PS50275"/>
    </source>
</evidence>
<reference evidence="7" key="1">
    <citation type="submission" date="2025-08" db="UniProtKB">
        <authorList>
            <consortium name="RefSeq"/>
        </authorList>
    </citation>
    <scope>IDENTIFICATION</scope>
    <source>
        <strain evidence="7">Airmid</strain>
    </source>
</reference>
<dbReference type="InParanoid" id="A0A6P6YJN4"/>
<dbReference type="PANTHER" id="PTHR11200:SF275">
    <property type="entry name" value="LD06095P"/>
    <property type="match status" value="1"/>
</dbReference>
<dbReference type="PANTHER" id="PTHR11200">
    <property type="entry name" value="INOSITOL 5-PHOSPHATASE"/>
    <property type="match status" value="1"/>
</dbReference>
<keyword evidence="6" id="KW-1185">Reference proteome</keyword>
<dbReference type="InterPro" id="IPR036691">
    <property type="entry name" value="Endo/exonu/phosph_ase_sf"/>
</dbReference>
<dbReference type="EC" id="3.1.3.36" evidence="3"/>
<evidence type="ECO:0000313" key="6">
    <source>
        <dbReference type="Proteomes" id="UP000515146"/>
    </source>
</evidence>
<name>A0A6P6YJN4_DERPT</name>
<dbReference type="PROSITE" id="PS50275">
    <property type="entry name" value="SAC"/>
    <property type="match status" value="1"/>
</dbReference>
<dbReference type="Gene3D" id="3.60.10.10">
    <property type="entry name" value="Endonuclease/exonuclease/phosphatase"/>
    <property type="match status" value="1"/>
</dbReference>
<comment type="similarity">
    <text evidence="1">Belongs to the synaptojanin family.</text>
</comment>
<dbReference type="GO" id="GO:0046856">
    <property type="term" value="P:phosphatidylinositol dephosphorylation"/>
    <property type="evidence" value="ECO:0007669"/>
    <property type="project" value="InterPro"/>
</dbReference>
<dbReference type="AlphaFoldDB" id="A0A6P6YJN4"/>
<keyword evidence="4" id="KW-0378">Hydrolase</keyword>
<evidence type="ECO:0000313" key="7">
    <source>
        <dbReference type="RefSeq" id="XP_027205437.1"/>
    </source>
</evidence>
<dbReference type="InterPro" id="IPR002013">
    <property type="entry name" value="SAC_dom"/>
</dbReference>
<dbReference type="RefSeq" id="XP_027205437.1">
    <property type="nucleotide sequence ID" value="XM_027349636.1"/>
</dbReference>
<evidence type="ECO:0000256" key="1">
    <source>
        <dbReference type="ARBA" id="ARBA00008943"/>
    </source>
</evidence>
<comment type="similarity">
    <text evidence="2">In the central section; belongs to the inositol 1,4,5-trisphosphate 5-phosphatase family.</text>
</comment>
<sequence length="184" mass="21445">FYYSFDADLTRSMQAQYELWLSQDVRYFSSFDDVVQTGVFRVNCLDCLDRTSIIQWVLCQLAVLQILEDKELLQLLTRMYCHRFSDRSKQEAIDLLCVASNSIRMGVLNTLGNKGAPISFWPTYKYCVNSDLYDSNRSPSWCDRIIFGGVGIDTERNKLVVKAYQTIDDMKISDHRPVFLWCKI</sequence>
<dbReference type="KEGG" id="dpte:113799045"/>
<gene>
    <name evidence="7" type="primary">LOC113799045</name>
</gene>
<evidence type="ECO:0000256" key="3">
    <source>
        <dbReference type="ARBA" id="ARBA00013044"/>
    </source>
</evidence>
<organism evidence="6 7">
    <name type="scientific">Dermatophagoides pteronyssinus</name>
    <name type="common">European house dust mite</name>
    <dbReference type="NCBI Taxonomy" id="6956"/>
    <lineage>
        <taxon>Eukaryota</taxon>
        <taxon>Metazoa</taxon>
        <taxon>Ecdysozoa</taxon>
        <taxon>Arthropoda</taxon>
        <taxon>Chelicerata</taxon>
        <taxon>Arachnida</taxon>
        <taxon>Acari</taxon>
        <taxon>Acariformes</taxon>
        <taxon>Sarcoptiformes</taxon>
        <taxon>Astigmata</taxon>
        <taxon>Psoroptidia</taxon>
        <taxon>Analgoidea</taxon>
        <taxon>Pyroglyphidae</taxon>
        <taxon>Dermatophagoidinae</taxon>
        <taxon>Dermatophagoides</taxon>
    </lineage>
</organism>
<evidence type="ECO:0000256" key="4">
    <source>
        <dbReference type="ARBA" id="ARBA00022801"/>
    </source>
</evidence>
<protein>
    <recommendedName>
        <fullName evidence="3">phosphoinositide 5-phosphatase</fullName>
        <ecNumber evidence="3">3.1.3.36</ecNumber>
    </recommendedName>
</protein>
<dbReference type="SUPFAM" id="SSF56219">
    <property type="entry name" value="DNase I-like"/>
    <property type="match status" value="1"/>
</dbReference>
<feature type="domain" description="SAC" evidence="5">
    <location>
        <begin position="1"/>
        <end position="68"/>
    </location>
</feature>
<proteinExistence type="inferred from homology"/>
<dbReference type="Pfam" id="PF22669">
    <property type="entry name" value="Exo_endo_phos2"/>
    <property type="match status" value="1"/>
</dbReference>
<accession>A0A6P6YJN4</accession>
<dbReference type="OrthoDB" id="2248459at2759"/>
<dbReference type="InterPro" id="IPR000300">
    <property type="entry name" value="IPPc"/>
</dbReference>
<dbReference type="GO" id="GO:0004439">
    <property type="term" value="F:phosphatidylinositol-4,5-bisphosphate 5-phosphatase activity"/>
    <property type="evidence" value="ECO:0007669"/>
    <property type="project" value="UniProtKB-EC"/>
</dbReference>